<evidence type="ECO:0000259" key="12">
    <source>
        <dbReference type="PROSITE" id="PS00486"/>
    </source>
</evidence>
<protein>
    <recommendedName>
        <fullName evidence="10">DNA mismatch repair protein MSH5</fullName>
    </recommendedName>
    <alternativeName>
        <fullName evidence="11">MutS protein homolog 5</fullName>
    </alternativeName>
</protein>
<dbReference type="InterPro" id="IPR011184">
    <property type="entry name" value="DNA_mismatch_repair_Msh2"/>
</dbReference>
<dbReference type="GO" id="GO:0030983">
    <property type="term" value="F:mismatched DNA binding"/>
    <property type="evidence" value="ECO:0007669"/>
    <property type="project" value="InterPro"/>
</dbReference>
<dbReference type="GO" id="GO:0051026">
    <property type="term" value="P:chiasma assembly"/>
    <property type="evidence" value="ECO:0007669"/>
    <property type="project" value="TreeGrafter"/>
</dbReference>
<comment type="caution">
    <text evidence="13">The sequence shown here is derived from an EMBL/GenBank/DDBJ whole genome shotgun (WGS) entry which is preliminary data.</text>
</comment>
<dbReference type="SUPFAM" id="SSF48334">
    <property type="entry name" value="DNA repair protein MutS, domain III"/>
    <property type="match status" value="1"/>
</dbReference>
<dbReference type="PANTHER" id="PTHR11361">
    <property type="entry name" value="DNA MISMATCH REPAIR PROTEIN MUTS FAMILY MEMBER"/>
    <property type="match status" value="1"/>
</dbReference>
<dbReference type="InterPro" id="IPR007696">
    <property type="entry name" value="DNA_mismatch_repair_MutS_core"/>
</dbReference>
<evidence type="ECO:0000256" key="11">
    <source>
        <dbReference type="ARBA" id="ARBA00077470"/>
    </source>
</evidence>
<keyword evidence="8" id="KW-0539">Nucleus</keyword>
<dbReference type="OrthoDB" id="29596at2759"/>
<dbReference type="SMART" id="SM00534">
    <property type="entry name" value="MUTSac"/>
    <property type="match status" value="1"/>
</dbReference>
<dbReference type="InterPro" id="IPR000432">
    <property type="entry name" value="DNA_mismatch_repair_MutS_C"/>
</dbReference>
<comment type="subcellular location">
    <subcellularLocation>
        <location evidence="2">Chromosome</location>
    </subcellularLocation>
    <subcellularLocation>
        <location evidence="1">Nucleus</location>
    </subcellularLocation>
</comment>
<evidence type="ECO:0000256" key="2">
    <source>
        <dbReference type="ARBA" id="ARBA00004286"/>
    </source>
</evidence>
<dbReference type="PROSITE" id="PS00486">
    <property type="entry name" value="DNA_MISMATCH_REPAIR_2"/>
    <property type="match status" value="1"/>
</dbReference>
<keyword evidence="4" id="KW-0158">Chromosome</keyword>
<keyword evidence="7" id="KW-0238">DNA-binding</keyword>
<dbReference type="GO" id="GO:0140664">
    <property type="term" value="F:ATP-dependent DNA damage sensor activity"/>
    <property type="evidence" value="ECO:0007669"/>
    <property type="project" value="InterPro"/>
</dbReference>
<dbReference type="Pfam" id="PF05192">
    <property type="entry name" value="MutS_III"/>
    <property type="match status" value="1"/>
</dbReference>
<evidence type="ECO:0000256" key="9">
    <source>
        <dbReference type="ARBA" id="ARBA00023254"/>
    </source>
</evidence>
<evidence type="ECO:0000256" key="6">
    <source>
        <dbReference type="ARBA" id="ARBA00022840"/>
    </source>
</evidence>
<proteinExistence type="inferred from homology"/>
<evidence type="ECO:0000256" key="10">
    <source>
        <dbReference type="ARBA" id="ARBA00073549"/>
    </source>
</evidence>
<dbReference type="PANTHER" id="PTHR11361:SF20">
    <property type="entry name" value="MUTS PROTEIN HOMOLOG 5"/>
    <property type="match status" value="1"/>
</dbReference>
<dbReference type="Gene3D" id="1.10.1420.10">
    <property type="match status" value="1"/>
</dbReference>
<dbReference type="PIRSF" id="PIRSF005813">
    <property type="entry name" value="MSH2"/>
    <property type="match status" value="1"/>
</dbReference>
<dbReference type="AlphaFoldDB" id="A0A8K0JI66"/>
<keyword evidence="5" id="KW-0547">Nucleotide-binding</keyword>
<dbReference type="InterPro" id="IPR036187">
    <property type="entry name" value="DNA_mismatch_repair_MutS_sf"/>
</dbReference>
<dbReference type="SUPFAM" id="SSF52540">
    <property type="entry name" value="P-loop containing nucleoside triphosphate hydrolases"/>
    <property type="match status" value="1"/>
</dbReference>
<feature type="domain" description="DNA mismatch repair proteins mutS family" evidence="12">
    <location>
        <begin position="648"/>
        <end position="664"/>
    </location>
</feature>
<evidence type="ECO:0000256" key="5">
    <source>
        <dbReference type="ARBA" id="ARBA00022741"/>
    </source>
</evidence>
<evidence type="ECO:0000256" key="3">
    <source>
        <dbReference type="ARBA" id="ARBA00006271"/>
    </source>
</evidence>
<dbReference type="GO" id="GO:0005634">
    <property type="term" value="C:nucleus"/>
    <property type="evidence" value="ECO:0007669"/>
    <property type="project" value="UniProtKB-SubCell"/>
</dbReference>
<keyword evidence="14" id="KW-1185">Reference proteome</keyword>
<evidence type="ECO:0000313" key="13">
    <source>
        <dbReference type="EMBL" id="KAG5930019.1"/>
    </source>
</evidence>
<dbReference type="GO" id="GO:0006298">
    <property type="term" value="P:mismatch repair"/>
    <property type="evidence" value="ECO:0007669"/>
    <property type="project" value="InterPro"/>
</dbReference>
<evidence type="ECO:0000256" key="1">
    <source>
        <dbReference type="ARBA" id="ARBA00004123"/>
    </source>
</evidence>
<keyword evidence="9" id="KW-0469">Meiosis</keyword>
<evidence type="ECO:0000256" key="4">
    <source>
        <dbReference type="ARBA" id="ARBA00022454"/>
    </source>
</evidence>
<dbReference type="Proteomes" id="UP000811619">
    <property type="component" value="Unassembled WGS sequence"/>
</dbReference>
<dbReference type="Gene3D" id="3.40.50.300">
    <property type="entry name" value="P-loop containing nucleotide triphosphate hydrolases"/>
    <property type="match status" value="1"/>
</dbReference>
<dbReference type="FunFam" id="3.40.50.300:FF:001067">
    <property type="entry name" value="DNA mismatch repair protein MSH5"/>
    <property type="match status" value="1"/>
</dbReference>
<name>A0A8K0JI66_9HYPO</name>
<sequence>MENSRYAMQVPHQPIQQDGSQERAAEVLMAIDGSHDNVIGCSFFNISDEILHVAQDIPRSDLDLLEHFAALPQPTLVLLSSRAPRQLLGYVQRCISSDQQRIRVVASVDFSASSAREKLCSWGFDVASELHLPGIDLCLQRDQIGCVSAILSELRRQSYLEHTTSTGSRNHRIRSVKVFCLTAYVLCSAETLQSLQIFPAEPHSKGQSWGIRGTAQFEMQNVSLYNLLKNLAHTPQGKVRLRAFLRSPLSNLGIIESRQRAICLLLDHQRRELLQEMVRTLKKVRNVKLCVDVLRKGVDRCSMIQNFGGSVWSNIRGFVMHALKLGDQIDAASRIHRQSLTSIGEILHRTVDFDQTDYDVRPSIVVGVDPQLDRMRRDYDALGSFLGKTALSVMHQVPEWAASRIKSCIFLPHVGFLVAVEVDADKALSPFPLATNNDDIWEEFFVADGAVHYKNNRMRHLDAQFGDIYRDIADREVEVLHRLATHVLHYDEALLEASDACGDVDAIVALALAADKYKWAAPRMTTDRVIRIRNGRHPIQELTVPSFIPNDCDLFEEQERRQNPAPGRCMIVTGPNSSGKSIYLKQVALIVYLAHVGSFVPAERAEIGITDRILTRITTRESANGQDSAFAIDLKQLHYAMTHMTPRSLLIIDEFGKGTNPEDGAGLLASLLEQLRSMRSNTPRCLVATHLCEIFDTNGVFSAQGFHLSYMDVIQRNQEADAAAHSITYLFKLRDGYRADSLGGYCATMNGVPSQVMNRAHLLSGLLMRHEDISISCARLSVEEEKTLQLAEGVARRFIEEVFDGQPAGKGSGVQHARSSLQRIFTTTMERLER</sequence>
<dbReference type="GO" id="GO:0005694">
    <property type="term" value="C:chromosome"/>
    <property type="evidence" value="ECO:0007669"/>
    <property type="project" value="UniProtKB-SubCell"/>
</dbReference>
<accession>A0A8K0JI66</accession>
<dbReference type="InterPro" id="IPR045076">
    <property type="entry name" value="MutS"/>
</dbReference>
<gene>
    <name evidence="13" type="ORF">E4U42_003322</name>
</gene>
<dbReference type="Pfam" id="PF00488">
    <property type="entry name" value="MutS_V"/>
    <property type="match status" value="1"/>
</dbReference>
<dbReference type="InterPro" id="IPR027417">
    <property type="entry name" value="P-loop_NTPase"/>
</dbReference>
<comment type="similarity">
    <text evidence="3">Belongs to the DNA mismatch repair MutS family.</text>
</comment>
<evidence type="ECO:0000313" key="14">
    <source>
        <dbReference type="Proteomes" id="UP000811619"/>
    </source>
</evidence>
<dbReference type="EMBL" id="SRPY01000027">
    <property type="protein sequence ID" value="KAG5930019.1"/>
    <property type="molecule type" value="Genomic_DNA"/>
</dbReference>
<organism evidence="13 14">
    <name type="scientific">Claviceps africana</name>
    <dbReference type="NCBI Taxonomy" id="83212"/>
    <lineage>
        <taxon>Eukaryota</taxon>
        <taxon>Fungi</taxon>
        <taxon>Dikarya</taxon>
        <taxon>Ascomycota</taxon>
        <taxon>Pezizomycotina</taxon>
        <taxon>Sordariomycetes</taxon>
        <taxon>Hypocreomycetidae</taxon>
        <taxon>Hypocreales</taxon>
        <taxon>Clavicipitaceae</taxon>
        <taxon>Claviceps</taxon>
    </lineage>
</organism>
<evidence type="ECO:0000256" key="7">
    <source>
        <dbReference type="ARBA" id="ARBA00023125"/>
    </source>
</evidence>
<dbReference type="GO" id="GO:0005524">
    <property type="term" value="F:ATP binding"/>
    <property type="evidence" value="ECO:0007669"/>
    <property type="project" value="UniProtKB-KW"/>
</dbReference>
<dbReference type="SMART" id="SM00533">
    <property type="entry name" value="MUTSd"/>
    <property type="match status" value="1"/>
</dbReference>
<evidence type="ECO:0000256" key="8">
    <source>
        <dbReference type="ARBA" id="ARBA00023242"/>
    </source>
</evidence>
<reference evidence="13" key="1">
    <citation type="journal article" date="2020" name="bioRxiv">
        <title>Whole genome comparisons of ergot fungi reveals the divergence and evolution of species within the genus Claviceps are the result of varying mechanisms driving genome evolution and host range expansion.</title>
        <authorList>
            <person name="Wyka S.A."/>
            <person name="Mondo S.J."/>
            <person name="Liu M."/>
            <person name="Dettman J."/>
            <person name="Nalam V."/>
            <person name="Broders K.D."/>
        </authorList>
    </citation>
    <scope>NUCLEOTIDE SEQUENCE</scope>
    <source>
        <strain evidence="13">CCC 489</strain>
    </source>
</reference>
<keyword evidence="6" id="KW-0067">ATP-binding</keyword>